<evidence type="ECO:0000259" key="6">
    <source>
        <dbReference type="Pfam" id="PF08543"/>
    </source>
</evidence>
<name>A0A6M1R2Z4_9ACTN</name>
<dbReference type="PANTHER" id="PTHR20858:SF17">
    <property type="entry name" value="HYDROXYMETHYLPYRIMIDINE_PHOSPHOMETHYLPYRIMIDINE KINASE THI20-RELATED"/>
    <property type="match status" value="1"/>
</dbReference>
<sequence>MNPPVALTIAGTDSGGAAGTAADLATFAALGVHGACVITAVTAQDTTGVSDIHAIPLATVEAQLHAVFDDLPVAAVKTGMLGSAETVELVARLCAGRLLVVDPVLVATSGAVLGGEDVRRAYLDHLLPVATVVTPNLAEARALTGRDGSPRELAEELAGLKPAVIVTGGDPAATGECTDWLAEPGRAPIPLRHPAIPTTNDHGTGCTYSSALAAHLAHGAPLREAAEQAAAYVTRQLAISKTWTLGRSRGPIAHTSGGTR</sequence>
<dbReference type="PANTHER" id="PTHR20858">
    <property type="entry name" value="PHOSPHOMETHYLPYRIMIDINE KINASE"/>
    <property type="match status" value="1"/>
</dbReference>
<dbReference type="EC" id="2.7.4.7" evidence="7"/>
<keyword evidence="7" id="KW-0418">Kinase</keyword>
<dbReference type="UniPathway" id="UPA00060">
    <property type="reaction ID" value="UER00138"/>
</dbReference>
<dbReference type="GO" id="GO:0005829">
    <property type="term" value="C:cytosol"/>
    <property type="evidence" value="ECO:0007669"/>
    <property type="project" value="TreeGrafter"/>
</dbReference>
<dbReference type="Pfam" id="PF08543">
    <property type="entry name" value="Phos_pyr_kin"/>
    <property type="match status" value="1"/>
</dbReference>
<proteinExistence type="predicted"/>
<evidence type="ECO:0000256" key="3">
    <source>
        <dbReference type="ARBA" id="ARBA00003848"/>
    </source>
</evidence>
<dbReference type="InterPro" id="IPR029056">
    <property type="entry name" value="Ribokinase-like"/>
</dbReference>
<dbReference type="NCBIfam" id="TIGR00097">
    <property type="entry name" value="HMP-P_kinase"/>
    <property type="match status" value="1"/>
</dbReference>
<evidence type="ECO:0000256" key="2">
    <source>
        <dbReference type="ARBA" id="ARBA00000565"/>
    </source>
</evidence>
<dbReference type="GO" id="GO:0008972">
    <property type="term" value="F:phosphomethylpyrimidine kinase activity"/>
    <property type="evidence" value="ECO:0007669"/>
    <property type="project" value="UniProtKB-EC"/>
</dbReference>
<comment type="catalytic activity">
    <reaction evidence="2">
        <text>4-amino-2-methyl-5-(phosphooxymethyl)pyrimidine + ATP = 4-amino-2-methyl-5-(diphosphooxymethyl)pyrimidine + ADP</text>
        <dbReference type="Rhea" id="RHEA:19893"/>
        <dbReference type="ChEBI" id="CHEBI:30616"/>
        <dbReference type="ChEBI" id="CHEBI:57841"/>
        <dbReference type="ChEBI" id="CHEBI:58354"/>
        <dbReference type="ChEBI" id="CHEBI:456216"/>
        <dbReference type="EC" id="2.7.4.7"/>
    </reaction>
</comment>
<dbReference type="GO" id="GO:0009228">
    <property type="term" value="P:thiamine biosynthetic process"/>
    <property type="evidence" value="ECO:0007669"/>
    <property type="project" value="UniProtKB-KW"/>
</dbReference>
<organism evidence="7 8">
    <name type="scientific">Nocardioides turkmenicus</name>
    <dbReference type="NCBI Taxonomy" id="2711220"/>
    <lineage>
        <taxon>Bacteria</taxon>
        <taxon>Bacillati</taxon>
        <taxon>Actinomycetota</taxon>
        <taxon>Actinomycetes</taxon>
        <taxon>Propionibacteriales</taxon>
        <taxon>Nocardioidaceae</taxon>
        <taxon>Nocardioides</taxon>
    </lineage>
</organism>
<dbReference type="GO" id="GO:0009229">
    <property type="term" value="P:thiamine diphosphate biosynthetic process"/>
    <property type="evidence" value="ECO:0007669"/>
    <property type="project" value="UniProtKB-UniPathway"/>
</dbReference>
<dbReference type="Gene3D" id="3.40.1190.20">
    <property type="match status" value="1"/>
</dbReference>
<dbReference type="GO" id="GO:0008902">
    <property type="term" value="F:hydroxymethylpyrimidine kinase activity"/>
    <property type="evidence" value="ECO:0007669"/>
    <property type="project" value="UniProtKB-EC"/>
</dbReference>
<comment type="function">
    <text evidence="3">Catalyzes the phosphorylation of hydroxymethylpyrimidine phosphate (HMP-P) to HMP-PP, and of HMP to HMP-P.</text>
</comment>
<dbReference type="InterPro" id="IPR004399">
    <property type="entry name" value="HMP/HMP-P_kinase_dom"/>
</dbReference>
<dbReference type="SUPFAM" id="SSF53613">
    <property type="entry name" value="Ribokinase-like"/>
    <property type="match status" value="1"/>
</dbReference>
<dbReference type="EMBL" id="JAALAA010000014">
    <property type="protein sequence ID" value="NGN94356.1"/>
    <property type="molecule type" value="Genomic_DNA"/>
</dbReference>
<dbReference type="EC" id="2.7.1.49" evidence="7"/>
<evidence type="ECO:0000256" key="5">
    <source>
        <dbReference type="ARBA" id="ARBA00022977"/>
    </source>
</evidence>
<evidence type="ECO:0000313" key="8">
    <source>
        <dbReference type="Proteomes" id="UP000483261"/>
    </source>
</evidence>
<dbReference type="InterPro" id="IPR013749">
    <property type="entry name" value="PM/HMP-P_kinase-1"/>
</dbReference>
<protein>
    <submittedName>
        <fullName evidence="7">Bifunctional hydroxymethylpyrimidine kinase/phosphomethylpyrimidine kinase</fullName>
        <ecNumber evidence="7">2.7.1.49</ecNumber>
        <ecNumber evidence="7">2.7.4.7</ecNumber>
    </submittedName>
</protein>
<evidence type="ECO:0000256" key="4">
    <source>
        <dbReference type="ARBA" id="ARBA00004769"/>
    </source>
</evidence>
<evidence type="ECO:0000313" key="7">
    <source>
        <dbReference type="EMBL" id="NGN94356.1"/>
    </source>
</evidence>
<feature type="domain" description="Pyridoxamine kinase/Phosphomethylpyrimidine kinase" evidence="6">
    <location>
        <begin position="13"/>
        <end position="252"/>
    </location>
</feature>
<comment type="pathway">
    <text evidence="4">Cofactor biosynthesis; thiamine diphosphate biosynthesis; 4-amino-2-methyl-5-diphosphomethylpyrimidine from 5-amino-1-(5-phospho-D-ribosyl)imidazole: step 3/3.</text>
</comment>
<dbReference type="AlphaFoldDB" id="A0A6M1R2Z4"/>
<dbReference type="Proteomes" id="UP000483261">
    <property type="component" value="Unassembled WGS sequence"/>
</dbReference>
<dbReference type="RefSeq" id="WP_165112081.1">
    <property type="nucleotide sequence ID" value="NZ_JAALAA010000014.1"/>
</dbReference>
<reference evidence="7 8" key="1">
    <citation type="submission" date="2020-02" db="EMBL/GenBank/DDBJ databases">
        <title>Whole-genome analyses of novel actinobacteria.</title>
        <authorList>
            <person name="Sahin N."/>
        </authorList>
    </citation>
    <scope>NUCLEOTIDE SEQUENCE [LARGE SCALE GENOMIC DNA]</scope>
    <source>
        <strain evidence="7 8">KC13</strain>
    </source>
</reference>
<dbReference type="CDD" id="cd01169">
    <property type="entry name" value="HMPP_kinase"/>
    <property type="match status" value="1"/>
</dbReference>
<keyword evidence="7" id="KW-0808">Transferase</keyword>
<comment type="catalytic activity">
    <reaction evidence="1">
        <text>4-amino-5-hydroxymethyl-2-methylpyrimidine + ATP = 4-amino-2-methyl-5-(phosphooxymethyl)pyrimidine + ADP + H(+)</text>
        <dbReference type="Rhea" id="RHEA:23096"/>
        <dbReference type="ChEBI" id="CHEBI:15378"/>
        <dbReference type="ChEBI" id="CHEBI:16892"/>
        <dbReference type="ChEBI" id="CHEBI:30616"/>
        <dbReference type="ChEBI" id="CHEBI:58354"/>
        <dbReference type="ChEBI" id="CHEBI:456216"/>
        <dbReference type="EC" id="2.7.1.49"/>
    </reaction>
</comment>
<gene>
    <name evidence="7" type="primary">thiD</name>
    <name evidence="7" type="ORF">G5C66_16615</name>
</gene>
<evidence type="ECO:0000256" key="1">
    <source>
        <dbReference type="ARBA" id="ARBA00000151"/>
    </source>
</evidence>
<keyword evidence="8" id="KW-1185">Reference proteome</keyword>
<accession>A0A6M1R2Z4</accession>
<comment type="caution">
    <text evidence="7">The sequence shown here is derived from an EMBL/GenBank/DDBJ whole genome shotgun (WGS) entry which is preliminary data.</text>
</comment>
<keyword evidence="5" id="KW-0784">Thiamine biosynthesis</keyword>